<accession>A0A934M8F7</accession>
<evidence type="ECO:0000313" key="3">
    <source>
        <dbReference type="Proteomes" id="UP000645966"/>
    </source>
</evidence>
<gene>
    <name evidence="2" type="ORF">JDV75_04795</name>
</gene>
<comment type="caution">
    <text evidence="2">The sequence shown here is derived from an EMBL/GenBank/DDBJ whole genome shotgun (WGS) entry which is preliminary data.</text>
</comment>
<dbReference type="EMBL" id="JAEIOS010000011">
    <property type="protein sequence ID" value="MBI8989075.1"/>
    <property type="molecule type" value="Genomic_DNA"/>
</dbReference>
<feature type="transmembrane region" description="Helical" evidence="1">
    <location>
        <begin position="20"/>
        <end position="47"/>
    </location>
</feature>
<evidence type="ECO:0000256" key="1">
    <source>
        <dbReference type="SAM" id="Phobius"/>
    </source>
</evidence>
<keyword evidence="3" id="KW-1185">Reference proteome</keyword>
<dbReference type="AlphaFoldDB" id="A0A934M8F7"/>
<name>A0A934M8F7_9CORY</name>
<proteinExistence type="predicted"/>
<protein>
    <submittedName>
        <fullName evidence="2">Uncharacterized protein</fullName>
    </submittedName>
</protein>
<keyword evidence="1" id="KW-1133">Transmembrane helix</keyword>
<keyword evidence="1" id="KW-0812">Transmembrane</keyword>
<organism evidence="2 3">
    <name type="scientific">Corynebacterium meridianum</name>
    <dbReference type="NCBI Taxonomy" id="2765363"/>
    <lineage>
        <taxon>Bacteria</taxon>
        <taxon>Bacillati</taxon>
        <taxon>Actinomycetota</taxon>
        <taxon>Actinomycetes</taxon>
        <taxon>Mycobacteriales</taxon>
        <taxon>Corynebacteriaceae</taxon>
        <taxon>Corynebacterium</taxon>
    </lineage>
</organism>
<sequence length="179" mass="19874">MDDDALPERTGSGSPVSPWPLVATGLLCMVLTAWLKLEGIILGALIMSMAYFVLRHRPDGAEAESLATSIRLSAEDISDVIDEFERFRSGTDPDSVTDRSQKRPALADPDCAHPDIETFYFEYGTACRFIGRLDERLTGDLSIPQLETLLGVTDRRALDLRDAWARARRTALRLGVDYD</sequence>
<reference evidence="2" key="1">
    <citation type="submission" date="2020-12" db="EMBL/GenBank/DDBJ databases">
        <title>Genome public.</title>
        <authorList>
            <person name="Sun Q."/>
        </authorList>
    </citation>
    <scope>NUCLEOTIDE SEQUENCE</scope>
    <source>
        <strain evidence="2">CCM 8863</strain>
    </source>
</reference>
<dbReference type="Proteomes" id="UP000645966">
    <property type="component" value="Unassembled WGS sequence"/>
</dbReference>
<keyword evidence="1" id="KW-0472">Membrane</keyword>
<evidence type="ECO:0000313" key="2">
    <source>
        <dbReference type="EMBL" id="MBI8989075.1"/>
    </source>
</evidence>
<dbReference type="RefSeq" id="WP_198738095.1">
    <property type="nucleotide sequence ID" value="NZ_JAEIOS010000011.1"/>
</dbReference>